<dbReference type="EMBL" id="CAJOBE010019083">
    <property type="protein sequence ID" value="CAF4225862.1"/>
    <property type="molecule type" value="Genomic_DNA"/>
</dbReference>
<dbReference type="Proteomes" id="UP000663864">
    <property type="component" value="Unassembled WGS sequence"/>
</dbReference>
<name>A0A814IJD3_9BILA</name>
<evidence type="ECO:0000313" key="3">
    <source>
        <dbReference type="EMBL" id="CAF1109297.1"/>
    </source>
</evidence>
<evidence type="ECO:0000313" key="9">
    <source>
        <dbReference type="Proteomes" id="UP000663870"/>
    </source>
</evidence>
<dbReference type="OrthoDB" id="5593235at2759"/>
<comment type="caution">
    <text evidence="1">The sequence shown here is derived from an EMBL/GenBank/DDBJ whole genome shotgun (WGS) entry which is preliminary data.</text>
</comment>
<dbReference type="Proteomes" id="UP000663882">
    <property type="component" value="Unassembled WGS sequence"/>
</dbReference>
<dbReference type="EMBL" id="CAJOAX010001238">
    <property type="protein sequence ID" value="CAF3698136.1"/>
    <property type="molecule type" value="Genomic_DNA"/>
</dbReference>
<evidence type="ECO:0000313" key="4">
    <source>
        <dbReference type="EMBL" id="CAF1110745.1"/>
    </source>
</evidence>
<dbReference type="Proteomes" id="UP000663854">
    <property type="component" value="Unassembled WGS sequence"/>
</dbReference>
<dbReference type="EMBL" id="CAJNOT010000925">
    <property type="protein sequence ID" value="CAF1110745.1"/>
    <property type="molecule type" value="Genomic_DNA"/>
</dbReference>
<protein>
    <submittedName>
        <fullName evidence="1">Uncharacterized protein</fullName>
    </submittedName>
</protein>
<evidence type="ECO:0000313" key="10">
    <source>
        <dbReference type="Proteomes" id="UP000663882"/>
    </source>
</evidence>
<evidence type="ECO:0000313" key="8">
    <source>
        <dbReference type="EMBL" id="CAF4225862.1"/>
    </source>
</evidence>
<dbReference type="EMBL" id="CAJNOO010000750">
    <property type="protein sequence ID" value="CAF1025373.1"/>
    <property type="molecule type" value="Genomic_DNA"/>
</dbReference>
<proteinExistence type="predicted"/>
<dbReference type="Proteomes" id="UP000663889">
    <property type="component" value="Unassembled WGS sequence"/>
</dbReference>
<dbReference type="Proteomes" id="UP000663870">
    <property type="component" value="Unassembled WGS sequence"/>
</dbReference>
<evidence type="ECO:0000313" key="2">
    <source>
        <dbReference type="EMBL" id="CAF1034460.1"/>
    </source>
</evidence>
<dbReference type="EMBL" id="CAJNOU010000567">
    <property type="protein sequence ID" value="CAF1034460.1"/>
    <property type="molecule type" value="Genomic_DNA"/>
</dbReference>
<evidence type="ECO:0000313" key="6">
    <source>
        <dbReference type="EMBL" id="CAF3698136.1"/>
    </source>
</evidence>
<dbReference type="EMBL" id="CAJNOH010000711">
    <property type="protein sequence ID" value="CAF1109297.1"/>
    <property type="molecule type" value="Genomic_DNA"/>
</dbReference>
<dbReference type="EMBL" id="CAJOBD010001412">
    <property type="protein sequence ID" value="CAF3796930.1"/>
    <property type="molecule type" value="Genomic_DNA"/>
</dbReference>
<dbReference type="AlphaFoldDB" id="A0A814IJD3"/>
<reference evidence="1" key="1">
    <citation type="submission" date="2021-02" db="EMBL/GenBank/DDBJ databases">
        <authorList>
            <person name="Nowell W R."/>
        </authorList>
    </citation>
    <scope>NUCLEOTIDE SEQUENCE</scope>
</reference>
<evidence type="ECO:0000313" key="5">
    <source>
        <dbReference type="EMBL" id="CAF1320055.1"/>
    </source>
</evidence>
<gene>
    <name evidence="8" type="ORF">FNK824_LOCUS37471</name>
    <name evidence="7" type="ORF">JBS370_LOCUS15077</name>
    <name evidence="5" type="ORF">JXQ802_LOCUS30494</name>
    <name evidence="6" type="ORF">OTI717_LOCUS12343</name>
    <name evidence="3" type="ORF">PYM288_LOCUS20101</name>
    <name evidence="1" type="ORF">RFH988_LOCUS15415</name>
    <name evidence="2" type="ORF">SEV965_LOCUS12488</name>
    <name evidence="4" type="ORF">ZHD862_LOCUS18099</name>
</gene>
<dbReference type="EMBL" id="CAJNOL010001241">
    <property type="protein sequence ID" value="CAF1320055.1"/>
    <property type="molecule type" value="Genomic_DNA"/>
</dbReference>
<evidence type="ECO:0000313" key="7">
    <source>
        <dbReference type="EMBL" id="CAF3796930.1"/>
    </source>
</evidence>
<dbReference type="Proteomes" id="UP000663836">
    <property type="component" value="Unassembled WGS sequence"/>
</dbReference>
<dbReference type="Proteomes" id="UP000663874">
    <property type="component" value="Unassembled WGS sequence"/>
</dbReference>
<dbReference type="Proteomes" id="UP000663823">
    <property type="component" value="Unassembled WGS sequence"/>
</dbReference>
<evidence type="ECO:0000313" key="1">
    <source>
        <dbReference type="EMBL" id="CAF1025373.1"/>
    </source>
</evidence>
<keyword evidence="9" id="KW-1185">Reference proteome</keyword>
<organism evidence="1 10">
    <name type="scientific">Rotaria sordida</name>
    <dbReference type="NCBI Taxonomy" id="392033"/>
    <lineage>
        <taxon>Eukaryota</taxon>
        <taxon>Metazoa</taxon>
        <taxon>Spiralia</taxon>
        <taxon>Gnathifera</taxon>
        <taxon>Rotifera</taxon>
        <taxon>Eurotatoria</taxon>
        <taxon>Bdelloidea</taxon>
        <taxon>Philodinida</taxon>
        <taxon>Philodinidae</taxon>
        <taxon>Rotaria</taxon>
    </lineage>
</organism>
<accession>A0A814IJD3</accession>
<sequence>MYEDVLFVSANVINHPVLGPVHAQMRAIYNISALANISGENPYCHWNSSYCGIVQHESFFKRFNEDSLEFYMFSHWDFNWQEQYPRWSINFILFQGKDVATVKPGDDEHQISIVIPYEQKKHSIAVGKALASHFAYMPQRKNGLSGSKEAYLIKMYADISKRMCYCAT</sequence>